<accession>A0A7W8NNJ8</accession>
<dbReference type="Gene3D" id="3.90.1150.200">
    <property type="match status" value="1"/>
</dbReference>
<dbReference type="Proteomes" id="UP000539473">
    <property type="component" value="Unassembled WGS sequence"/>
</dbReference>
<dbReference type="EMBL" id="BNAJ01000005">
    <property type="protein sequence ID" value="GHF46824.1"/>
    <property type="molecule type" value="Genomic_DNA"/>
</dbReference>
<organism evidence="3 4">
    <name type="scientific">Deinococcus metalli</name>
    <dbReference type="NCBI Taxonomy" id="1141878"/>
    <lineage>
        <taxon>Bacteria</taxon>
        <taxon>Thermotogati</taxon>
        <taxon>Deinococcota</taxon>
        <taxon>Deinococci</taxon>
        <taxon>Deinococcales</taxon>
        <taxon>Deinococcaceae</taxon>
        <taxon>Deinococcus</taxon>
    </lineage>
</organism>
<evidence type="ECO:0000259" key="1">
    <source>
        <dbReference type="Pfam" id="PF08818"/>
    </source>
</evidence>
<dbReference type="RefSeq" id="WP_184112098.1">
    <property type="nucleotide sequence ID" value="NZ_BNAJ01000005.1"/>
</dbReference>
<evidence type="ECO:0000313" key="3">
    <source>
        <dbReference type="EMBL" id="MBB5376984.1"/>
    </source>
</evidence>
<feature type="domain" description="YdhG-like" evidence="1">
    <location>
        <begin position="27"/>
        <end position="127"/>
    </location>
</feature>
<sequence>MTNTAPPPEDAPARITARIAELGGWRGQTLAHVRQLIHDAVPDVQEEWKWAKATSPGVPVWSHGGVLCTGEVYQYAVKLTFFRGAALPDPAGLFNASLSGAARRAIDLKQGETLDAAAFRDLIRAAVAANAAAKKT</sequence>
<gene>
    <name evidence="2" type="ORF">GCM10017781_24120</name>
    <name evidence="3" type="ORF">HNQ07_002448</name>
</gene>
<dbReference type="SUPFAM" id="SSF159888">
    <property type="entry name" value="YdhG-like"/>
    <property type="match status" value="1"/>
</dbReference>
<dbReference type="EMBL" id="JACHFK010000005">
    <property type="protein sequence ID" value="MBB5376984.1"/>
    <property type="molecule type" value="Genomic_DNA"/>
</dbReference>
<dbReference type="Proteomes" id="UP000619376">
    <property type="component" value="Unassembled WGS sequence"/>
</dbReference>
<protein>
    <recommendedName>
        <fullName evidence="1">YdhG-like domain-containing protein</fullName>
    </recommendedName>
</protein>
<reference evidence="2" key="4">
    <citation type="submission" date="2024-05" db="EMBL/GenBank/DDBJ databases">
        <authorList>
            <person name="Sun Q."/>
            <person name="Zhou Y."/>
        </authorList>
    </citation>
    <scope>NUCLEOTIDE SEQUENCE</scope>
    <source>
        <strain evidence="2">CGMCC 1.18437</strain>
    </source>
</reference>
<name>A0A7W8NNJ8_9DEIO</name>
<evidence type="ECO:0000313" key="4">
    <source>
        <dbReference type="Proteomes" id="UP000539473"/>
    </source>
</evidence>
<reference evidence="2" key="1">
    <citation type="journal article" date="2014" name="Int. J. Syst. Evol. Microbiol.">
        <title>Complete genome of a new Firmicutes species belonging to the dominant human colonic microbiota ('Ruminococcus bicirculans') reveals two chromosomes and a selective capacity to utilize plant glucans.</title>
        <authorList>
            <consortium name="NISC Comparative Sequencing Program"/>
            <person name="Wegmann U."/>
            <person name="Louis P."/>
            <person name="Goesmann A."/>
            <person name="Henrissat B."/>
            <person name="Duncan S.H."/>
            <person name="Flint H.J."/>
        </authorList>
    </citation>
    <scope>NUCLEOTIDE SEQUENCE</scope>
    <source>
        <strain evidence="2">CGMCC 1.18437</strain>
    </source>
</reference>
<keyword evidence="5" id="KW-1185">Reference proteome</keyword>
<reference evidence="5" key="2">
    <citation type="journal article" date="2019" name="Int. J. Syst. Evol. Microbiol.">
        <title>The Global Catalogue of Microorganisms (GCM) 10K type strain sequencing project: providing services to taxonomists for standard genome sequencing and annotation.</title>
        <authorList>
            <consortium name="The Broad Institute Genomics Platform"/>
            <consortium name="The Broad Institute Genome Sequencing Center for Infectious Disease"/>
            <person name="Wu L."/>
            <person name="Ma J."/>
        </authorList>
    </citation>
    <scope>NUCLEOTIDE SEQUENCE [LARGE SCALE GENOMIC DNA]</scope>
    <source>
        <strain evidence="5">CGMCC 1.18437</strain>
    </source>
</reference>
<dbReference type="Pfam" id="PF08818">
    <property type="entry name" value="DUF1801"/>
    <property type="match status" value="1"/>
</dbReference>
<comment type="caution">
    <text evidence="3">The sequence shown here is derived from an EMBL/GenBank/DDBJ whole genome shotgun (WGS) entry which is preliminary data.</text>
</comment>
<evidence type="ECO:0000313" key="5">
    <source>
        <dbReference type="Proteomes" id="UP000619376"/>
    </source>
</evidence>
<dbReference type="InterPro" id="IPR014922">
    <property type="entry name" value="YdhG-like"/>
</dbReference>
<evidence type="ECO:0000313" key="2">
    <source>
        <dbReference type="EMBL" id="GHF46824.1"/>
    </source>
</evidence>
<dbReference type="AlphaFoldDB" id="A0A7W8NNJ8"/>
<reference evidence="3 4" key="3">
    <citation type="submission" date="2020-08" db="EMBL/GenBank/DDBJ databases">
        <title>Genomic Encyclopedia of Type Strains, Phase IV (KMG-IV): sequencing the most valuable type-strain genomes for metagenomic binning, comparative biology and taxonomic classification.</title>
        <authorList>
            <person name="Goeker M."/>
        </authorList>
    </citation>
    <scope>NUCLEOTIDE SEQUENCE [LARGE SCALE GENOMIC DNA]</scope>
    <source>
        <strain evidence="3 4">DSM 27521</strain>
    </source>
</reference>
<proteinExistence type="predicted"/>